<name>A0A7V7PPG9_9HYPH</name>
<dbReference type="Proteomes" id="UP000432089">
    <property type="component" value="Unassembled WGS sequence"/>
</dbReference>
<dbReference type="SUPFAM" id="SSF158837">
    <property type="entry name" value="AGR C 984p-like"/>
    <property type="match status" value="5"/>
</dbReference>
<reference evidence="1 2" key="1">
    <citation type="submission" date="2019-09" db="EMBL/GenBank/DDBJ databases">
        <title>YIM 132180 draft genome.</title>
        <authorList>
            <person name="Zhang K."/>
        </authorList>
    </citation>
    <scope>NUCLEOTIDE SEQUENCE [LARGE SCALE GENOMIC DNA]</scope>
    <source>
        <strain evidence="1 2">YIM 132180</strain>
    </source>
</reference>
<dbReference type="Gene3D" id="1.10.3700.10">
    <property type="entry name" value="AGR C 984p-like"/>
    <property type="match status" value="4"/>
</dbReference>
<dbReference type="InterPro" id="IPR023157">
    <property type="entry name" value="AGR-C-984p-like_sf"/>
</dbReference>
<dbReference type="EMBL" id="VZDO01000008">
    <property type="protein sequence ID" value="KAB0679884.1"/>
    <property type="molecule type" value="Genomic_DNA"/>
</dbReference>
<dbReference type="AlphaFoldDB" id="A0A7V7PPG9"/>
<dbReference type="RefSeq" id="WP_150970003.1">
    <property type="nucleotide sequence ID" value="NZ_VZDO01000008.1"/>
</dbReference>
<keyword evidence="2" id="KW-1185">Reference proteome</keyword>
<dbReference type="InterPro" id="IPR010626">
    <property type="entry name" value="DUF1217"/>
</dbReference>
<accession>A0A7V7PPG9</accession>
<evidence type="ECO:0000313" key="2">
    <source>
        <dbReference type="Proteomes" id="UP000432089"/>
    </source>
</evidence>
<dbReference type="Pfam" id="PF06748">
    <property type="entry name" value="DUF1217"/>
    <property type="match status" value="4"/>
</dbReference>
<protein>
    <submittedName>
        <fullName evidence="1">DUF1217 domain-containing protein</fullName>
    </submittedName>
</protein>
<sequence length="744" mass="80638">MVSTLLGYKLYATDISKSLERLEKTASVKKDADYYSKNIGNVTSVDDFLNDYRLYSYAMKAYGLEDQIASKGLIRKVLESDLSDSTSFANKLADSKYRNFAAAFNFGSIATTDTKLVQTTAQANDLVEAYSEQRVREGTAAAAKTTYYSDAIAKVKSVDDLLNDPAMFEVVVEAAGGDPKTVSKDMMRVLLTSGYQDGMAIPNANFASLKSRFNFGADGKVADGATAQTKDQADRVVYDYNVKTGNNANPHSAALNTAYFEAKIGTITKASDLVADDRLRDYVLSAVGLDPDIEQPSYVTSILKSDPKDPNSVLNQIVTKNADGSENAFGANRKAQYTALRQAFGFDTSGNAAAGKAQTEAQTKTFEDAYFANYQRVAQADESLKTSAFKVVMTKVDSLTDLLTDNQTVKTSGGVSTFTRTAIDYVLKAFDIDPSEAPLSKVRAVLTSDVSDPTSYVNKLKDERFEKLAAAFNFDPDGKPTGQRVVQSESQQAATATKYAATFGTMTTAKKDVVKAETKAYVEALGTIHSLDDFVSNDKVTAYALKAYGLEKDKLSTDVLKKIISSDLGDKKSYIYAKGYDRYVDFVKAFNFTAEGTIQIDDAKVQDSALRLKTQNEYLLNTMETQAGDQDGEGVRLALYFRRKAADLTSTTSILADKAVLKVVMTALGLPDGFTQLDTTQQVATIEKKLKVADLKDPAKLDKFITRFAALYDVTNADASNANNPILQLFTGGSASSGGIASLL</sequence>
<gene>
    <name evidence="1" type="ORF">F6X38_11715</name>
</gene>
<evidence type="ECO:0000313" key="1">
    <source>
        <dbReference type="EMBL" id="KAB0679884.1"/>
    </source>
</evidence>
<proteinExistence type="predicted"/>
<organism evidence="1 2">
    <name type="scientific">Plantimonas leprariae</name>
    <dbReference type="NCBI Taxonomy" id="2615207"/>
    <lineage>
        <taxon>Bacteria</taxon>
        <taxon>Pseudomonadati</taxon>
        <taxon>Pseudomonadota</taxon>
        <taxon>Alphaproteobacteria</taxon>
        <taxon>Hyphomicrobiales</taxon>
        <taxon>Aurantimonadaceae</taxon>
        <taxon>Plantimonas</taxon>
    </lineage>
</organism>
<comment type="caution">
    <text evidence="1">The sequence shown here is derived from an EMBL/GenBank/DDBJ whole genome shotgun (WGS) entry which is preliminary data.</text>
</comment>